<dbReference type="Proteomes" id="UP001586593">
    <property type="component" value="Unassembled WGS sequence"/>
</dbReference>
<evidence type="ECO:0000259" key="2">
    <source>
        <dbReference type="Pfam" id="PF02894"/>
    </source>
</evidence>
<proteinExistence type="predicted"/>
<feature type="domain" description="Gfo/Idh/MocA-like oxidoreductase N-terminal" evidence="1">
    <location>
        <begin position="3"/>
        <end position="122"/>
    </location>
</feature>
<accession>A0ABR3XE83</accession>
<sequence>MARIALLGAGIFAKEEHLPAIEASEDLQLVAVYSRSQKSAESLAAAATKSKPDVYYDSPAGGRTLDDLLARSDVDAVAVCLPILNQPAVVRKALAAGKHVLSEKPIAADVAGAKALIADYQKLKAPGPIWSVAENFRFTHSLRVAAERVRAVGGKVVTFHLKMYKLVAPDDKYFNTEWRKVPQYQGGFLLDGGVHFVAALRLLLGALDEHVQRLAGFSNLLVEALPPVDTVHAVAATQTGAAGTVCISFGTEFKSGLEVEIVTTNGAVVWTQTEVTVVRKGKDGAKTVEKENFEYDSGVTPEFAAFGKSLKAGVANPLLSPEEALKDIEIVQGLLESGEAGAQLKTLTG</sequence>
<dbReference type="InterPro" id="IPR036291">
    <property type="entry name" value="NAD(P)-bd_dom_sf"/>
</dbReference>
<dbReference type="SUPFAM" id="SSF51735">
    <property type="entry name" value="NAD(P)-binding Rossmann-fold domains"/>
    <property type="match status" value="1"/>
</dbReference>
<feature type="domain" description="Gfo/Idh/MocA-like oxidoreductase C-terminal" evidence="2">
    <location>
        <begin position="154"/>
        <end position="342"/>
    </location>
</feature>
<dbReference type="PANTHER" id="PTHR42840:SF5">
    <property type="entry name" value="NAD(P)-BINDING ROSSMANN-FOLD SUPERFAMILY PROTEIN"/>
    <property type="match status" value="1"/>
</dbReference>
<dbReference type="Pfam" id="PF01408">
    <property type="entry name" value="GFO_IDH_MocA"/>
    <property type="match status" value="1"/>
</dbReference>
<name>A0ABR3XE83_9PEZI</name>
<dbReference type="EMBL" id="JAZHXJ010000111">
    <property type="protein sequence ID" value="KAL1874012.1"/>
    <property type="molecule type" value="Genomic_DNA"/>
</dbReference>
<gene>
    <name evidence="3" type="ORF">VTK73DRAFT_566</name>
</gene>
<dbReference type="Gene3D" id="3.40.50.720">
    <property type="entry name" value="NAD(P)-binding Rossmann-like Domain"/>
    <property type="match status" value="1"/>
</dbReference>
<dbReference type="SUPFAM" id="SSF55347">
    <property type="entry name" value="Glyceraldehyde-3-phosphate dehydrogenase-like, C-terminal domain"/>
    <property type="match status" value="1"/>
</dbReference>
<dbReference type="Pfam" id="PF02894">
    <property type="entry name" value="GFO_IDH_MocA_C"/>
    <property type="match status" value="1"/>
</dbReference>
<evidence type="ECO:0000259" key="1">
    <source>
        <dbReference type="Pfam" id="PF01408"/>
    </source>
</evidence>
<dbReference type="InterPro" id="IPR004104">
    <property type="entry name" value="Gfo/Idh/MocA-like_OxRdtase_C"/>
</dbReference>
<evidence type="ECO:0008006" key="5">
    <source>
        <dbReference type="Google" id="ProtNLM"/>
    </source>
</evidence>
<dbReference type="PANTHER" id="PTHR42840">
    <property type="entry name" value="NAD(P)-BINDING ROSSMANN-FOLD SUPERFAMILY PROTEIN-RELATED"/>
    <property type="match status" value="1"/>
</dbReference>
<evidence type="ECO:0000313" key="3">
    <source>
        <dbReference type="EMBL" id="KAL1874012.1"/>
    </source>
</evidence>
<organism evidence="3 4">
    <name type="scientific">Phialemonium thermophilum</name>
    <dbReference type="NCBI Taxonomy" id="223376"/>
    <lineage>
        <taxon>Eukaryota</taxon>
        <taxon>Fungi</taxon>
        <taxon>Dikarya</taxon>
        <taxon>Ascomycota</taxon>
        <taxon>Pezizomycotina</taxon>
        <taxon>Sordariomycetes</taxon>
        <taxon>Sordariomycetidae</taxon>
        <taxon>Cephalothecales</taxon>
        <taxon>Cephalothecaceae</taxon>
        <taxon>Phialemonium</taxon>
    </lineage>
</organism>
<evidence type="ECO:0000313" key="4">
    <source>
        <dbReference type="Proteomes" id="UP001586593"/>
    </source>
</evidence>
<comment type="caution">
    <text evidence="3">The sequence shown here is derived from an EMBL/GenBank/DDBJ whole genome shotgun (WGS) entry which is preliminary data.</text>
</comment>
<protein>
    <recommendedName>
        <fullName evidence="5">NAD(P)-binding protein</fullName>
    </recommendedName>
</protein>
<dbReference type="Gene3D" id="3.30.360.10">
    <property type="entry name" value="Dihydrodipicolinate Reductase, domain 2"/>
    <property type="match status" value="1"/>
</dbReference>
<reference evidence="3 4" key="1">
    <citation type="journal article" date="2024" name="Commun. Biol.">
        <title>Comparative genomic analysis of thermophilic fungi reveals convergent evolutionary adaptations and gene losses.</title>
        <authorList>
            <person name="Steindorff A.S."/>
            <person name="Aguilar-Pontes M.V."/>
            <person name="Robinson A.J."/>
            <person name="Andreopoulos B."/>
            <person name="LaButti K."/>
            <person name="Kuo A."/>
            <person name="Mondo S."/>
            <person name="Riley R."/>
            <person name="Otillar R."/>
            <person name="Haridas S."/>
            <person name="Lipzen A."/>
            <person name="Grimwood J."/>
            <person name="Schmutz J."/>
            <person name="Clum A."/>
            <person name="Reid I.D."/>
            <person name="Moisan M.C."/>
            <person name="Butler G."/>
            <person name="Nguyen T.T.M."/>
            <person name="Dewar K."/>
            <person name="Conant G."/>
            <person name="Drula E."/>
            <person name="Henrissat B."/>
            <person name="Hansel C."/>
            <person name="Singer S."/>
            <person name="Hutchinson M.I."/>
            <person name="de Vries R.P."/>
            <person name="Natvig D.O."/>
            <person name="Powell A.J."/>
            <person name="Tsang A."/>
            <person name="Grigoriev I.V."/>
        </authorList>
    </citation>
    <scope>NUCLEOTIDE SEQUENCE [LARGE SCALE GENOMIC DNA]</scope>
    <source>
        <strain evidence="3 4">ATCC 24622</strain>
    </source>
</reference>
<keyword evidence="4" id="KW-1185">Reference proteome</keyword>
<dbReference type="InterPro" id="IPR000683">
    <property type="entry name" value="Gfo/Idh/MocA-like_OxRdtase_N"/>
</dbReference>